<evidence type="ECO:0000313" key="1">
    <source>
        <dbReference type="EMBL" id="UYV66488.1"/>
    </source>
</evidence>
<dbReference type="InterPro" id="IPR036397">
    <property type="entry name" value="RNaseH_sf"/>
</dbReference>
<name>A0ABY6KD30_9ARAC</name>
<accession>A0ABY6KD30</accession>
<dbReference type="Proteomes" id="UP001235939">
    <property type="component" value="Chromosome 04"/>
</dbReference>
<dbReference type="PANTHER" id="PTHR46068:SF1">
    <property type="entry name" value="TRANSPOSASE IS30-LIKE HTH DOMAIN-CONTAINING PROTEIN"/>
    <property type="match status" value="1"/>
</dbReference>
<proteinExistence type="predicted"/>
<organism evidence="1 2">
    <name type="scientific">Cordylochernes scorpioides</name>
    <dbReference type="NCBI Taxonomy" id="51811"/>
    <lineage>
        <taxon>Eukaryota</taxon>
        <taxon>Metazoa</taxon>
        <taxon>Ecdysozoa</taxon>
        <taxon>Arthropoda</taxon>
        <taxon>Chelicerata</taxon>
        <taxon>Arachnida</taxon>
        <taxon>Pseudoscorpiones</taxon>
        <taxon>Cheliferoidea</taxon>
        <taxon>Chernetidae</taxon>
        <taxon>Cordylochernes</taxon>
    </lineage>
</organism>
<evidence type="ECO:0000313" key="2">
    <source>
        <dbReference type="Proteomes" id="UP001235939"/>
    </source>
</evidence>
<reference evidence="1 2" key="1">
    <citation type="submission" date="2022-01" db="EMBL/GenBank/DDBJ databases">
        <title>A chromosomal length assembly of Cordylochernes scorpioides.</title>
        <authorList>
            <person name="Zeh D."/>
            <person name="Zeh J."/>
        </authorList>
    </citation>
    <scope>NUCLEOTIDE SEQUENCE [LARGE SCALE GENOMIC DNA]</scope>
    <source>
        <strain evidence="1">IN4F17</strain>
        <tissue evidence="1">Whole Body</tissue>
    </source>
</reference>
<gene>
    <name evidence="1" type="ORF">LAZ67_4001854</name>
</gene>
<protein>
    <submittedName>
        <fullName evidence="1">WNT5B</fullName>
    </submittedName>
</protein>
<keyword evidence="2" id="KW-1185">Reference proteome</keyword>
<dbReference type="Gene3D" id="3.30.420.10">
    <property type="entry name" value="Ribonuclease H-like superfamily/Ribonuclease H"/>
    <property type="match status" value="1"/>
</dbReference>
<dbReference type="EMBL" id="CP092866">
    <property type="protein sequence ID" value="UYV66488.1"/>
    <property type="molecule type" value="Genomic_DNA"/>
</dbReference>
<sequence>MNLAPRTVSRIINEDLGLRAFKRRTGHLITPALRDIRRVGSKMLLARHDGRWHERILFTDENIFTVEEKINRQNDKMYARSSLEFSSRERKSEDLKKSQHPSSVMVWWGVSYQGVTDLHFCAKGPRIKQRLYFDQVSEFDRGRIVAYPVCGLSFREIGSRVGRNKTIVMRICDRWIQEGTTDRRVLSHPPQCTTSRADRQIGRLAEIDRSVTSRP</sequence>
<dbReference type="PANTHER" id="PTHR46068">
    <property type="entry name" value="PROTEIN CBG27172"/>
    <property type="match status" value="1"/>
</dbReference>